<comment type="caution">
    <text evidence="3">The sequence shown here is derived from an EMBL/GenBank/DDBJ whole genome shotgun (WGS) entry which is preliminary data.</text>
</comment>
<evidence type="ECO:0000256" key="1">
    <source>
        <dbReference type="SAM" id="MobiDB-lite"/>
    </source>
</evidence>
<feature type="compositionally biased region" description="Basic and acidic residues" evidence="1">
    <location>
        <begin position="82"/>
        <end position="105"/>
    </location>
</feature>
<feature type="compositionally biased region" description="Acidic residues" evidence="1">
    <location>
        <begin position="58"/>
        <end position="71"/>
    </location>
</feature>
<feature type="domain" description="FBD" evidence="2">
    <location>
        <begin position="118"/>
        <end position="192"/>
    </location>
</feature>
<dbReference type="Pfam" id="PF08387">
    <property type="entry name" value="FBD"/>
    <property type="match status" value="1"/>
</dbReference>
<accession>A0AAD4XJU3</accession>
<gene>
    <name evidence="3" type="ORF">MKW98_031128</name>
</gene>
<name>A0AAD4XJU3_9MAGN</name>
<dbReference type="InterPro" id="IPR006566">
    <property type="entry name" value="FBD"/>
</dbReference>
<dbReference type="AlphaFoldDB" id="A0AAD4XJU3"/>
<dbReference type="Proteomes" id="UP001202328">
    <property type="component" value="Unassembled WGS sequence"/>
</dbReference>
<sequence length="196" mass="21905">VIYSDHNLSNNLPTFHNVKKLIISNVISSDQGLIGLLKAVPNLESLVIEEFMLDKIEEDSDSVEGDGDDDNKNDATGPVEGESNHNHEDISDPADYDRHDQGKANKDDSLALDNVTTGCLFAHLKSVCFERFVGNPREMVKLILRNAKALQTMTICYCVCDLRFANEKSEKELKAEISTFPRASPGCVIKICFWDW</sequence>
<keyword evidence="4" id="KW-1185">Reference proteome</keyword>
<dbReference type="PANTHER" id="PTHR31900:SF30">
    <property type="entry name" value="SUPERFAMILY PROTEIN, PUTATIVE-RELATED"/>
    <property type="match status" value="1"/>
</dbReference>
<feature type="region of interest" description="Disordered" evidence="1">
    <location>
        <begin position="58"/>
        <end position="105"/>
    </location>
</feature>
<dbReference type="SMART" id="SM00579">
    <property type="entry name" value="FBD"/>
    <property type="match status" value="1"/>
</dbReference>
<proteinExistence type="predicted"/>
<evidence type="ECO:0000313" key="4">
    <source>
        <dbReference type="Proteomes" id="UP001202328"/>
    </source>
</evidence>
<evidence type="ECO:0000259" key="2">
    <source>
        <dbReference type="SMART" id="SM00579"/>
    </source>
</evidence>
<evidence type="ECO:0000313" key="3">
    <source>
        <dbReference type="EMBL" id="KAI3924877.1"/>
    </source>
</evidence>
<dbReference type="InterPro" id="IPR050232">
    <property type="entry name" value="FBL13/AtMIF1-like"/>
</dbReference>
<dbReference type="PANTHER" id="PTHR31900">
    <property type="entry name" value="F-BOX/RNI SUPERFAMILY PROTEIN-RELATED"/>
    <property type="match status" value="1"/>
</dbReference>
<feature type="non-terminal residue" evidence="3">
    <location>
        <position position="196"/>
    </location>
</feature>
<reference evidence="3" key="1">
    <citation type="submission" date="2022-04" db="EMBL/GenBank/DDBJ databases">
        <title>A functionally conserved STORR gene fusion in Papaver species that diverged 16.8 million years ago.</title>
        <authorList>
            <person name="Catania T."/>
        </authorList>
    </citation>
    <scope>NUCLEOTIDE SEQUENCE</scope>
    <source>
        <strain evidence="3">S-188037</strain>
    </source>
</reference>
<protein>
    <recommendedName>
        <fullName evidence="2">FBD domain-containing protein</fullName>
    </recommendedName>
</protein>
<dbReference type="EMBL" id="JAJJMB010008256">
    <property type="protein sequence ID" value="KAI3924877.1"/>
    <property type="molecule type" value="Genomic_DNA"/>
</dbReference>
<organism evidence="3 4">
    <name type="scientific">Papaver atlanticum</name>
    <dbReference type="NCBI Taxonomy" id="357466"/>
    <lineage>
        <taxon>Eukaryota</taxon>
        <taxon>Viridiplantae</taxon>
        <taxon>Streptophyta</taxon>
        <taxon>Embryophyta</taxon>
        <taxon>Tracheophyta</taxon>
        <taxon>Spermatophyta</taxon>
        <taxon>Magnoliopsida</taxon>
        <taxon>Ranunculales</taxon>
        <taxon>Papaveraceae</taxon>
        <taxon>Papaveroideae</taxon>
        <taxon>Papaver</taxon>
    </lineage>
</organism>